<accession>A0AAW5PDJ9</accession>
<dbReference type="Proteomes" id="UP001155110">
    <property type="component" value="Unassembled WGS sequence"/>
</dbReference>
<protein>
    <submittedName>
        <fullName evidence="2">Uncharacterized protein</fullName>
    </submittedName>
</protein>
<dbReference type="EMBL" id="JANTZM010000024">
    <property type="protein sequence ID" value="MCS4159327.1"/>
    <property type="molecule type" value="Genomic_DNA"/>
</dbReference>
<feature type="region of interest" description="Disordered" evidence="1">
    <location>
        <begin position="201"/>
        <end position="222"/>
    </location>
</feature>
<gene>
    <name evidence="2" type="ORF">GGP99_003318</name>
</gene>
<dbReference type="AlphaFoldDB" id="A0AAW5PDJ9"/>
<sequence length="222" mass="24983">MRFRTLAGRRPLSLSRRPIGSSKLPKSRFSPGKHPPEDVHVRPGSELRCTTESARPSHWTRLLPPGFQFARAGSKGCGRAGALLRTRPKPRHDQFTEIEIVHPQNSLFVSGPFQNIGILSLLCPSIHEVYCAMALFSWPRHRFGRDAHVGQKLRRGIHLFFREPSSVLKGLPNVLKTGTGLYDFGGRRSIYRRCSAEMGGEKTRQDSLRQINLGPRGFHSRA</sequence>
<evidence type="ECO:0000313" key="2">
    <source>
        <dbReference type="EMBL" id="MCS4159327.1"/>
    </source>
</evidence>
<reference evidence="2" key="1">
    <citation type="submission" date="2022-08" db="EMBL/GenBank/DDBJ databases">
        <title>Genomic Encyclopedia of Type Strains, Phase V (KMG-V): Genome sequencing to study the core and pangenomes of soil and plant-associated prokaryotes.</title>
        <authorList>
            <person name="Whitman W."/>
        </authorList>
    </citation>
    <scope>NUCLEOTIDE SEQUENCE</scope>
    <source>
        <strain evidence="2">SP3002</strain>
    </source>
</reference>
<proteinExistence type="predicted"/>
<name>A0AAW5PDJ9_9BACT</name>
<evidence type="ECO:0000256" key="1">
    <source>
        <dbReference type="SAM" id="MobiDB-lite"/>
    </source>
</evidence>
<feature type="region of interest" description="Disordered" evidence="1">
    <location>
        <begin position="1"/>
        <end position="43"/>
    </location>
</feature>
<feature type="compositionally biased region" description="Basic and acidic residues" evidence="1">
    <location>
        <begin position="34"/>
        <end position="43"/>
    </location>
</feature>
<organism evidence="2 3">
    <name type="scientific">Salinibacter ruber</name>
    <dbReference type="NCBI Taxonomy" id="146919"/>
    <lineage>
        <taxon>Bacteria</taxon>
        <taxon>Pseudomonadati</taxon>
        <taxon>Rhodothermota</taxon>
        <taxon>Rhodothermia</taxon>
        <taxon>Rhodothermales</taxon>
        <taxon>Salinibacteraceae</taxon>
        <taxon>Salinibacter</taxon>
    </lineage>
</organism>
<comment type="caution">
    <text evidence="2">The sequence shown here is derived from an EMBL/GenBank/DDBJ whole genome shotgun (WGS) entry which is preliminary data.</text>
</comment>
<evidence type="ECO:0000313" key="3">
    <source>
        <dbReference type="Proteomes" id="UP001155110"/>
    </source>
</evidence>